<dbReference type="Proteomes" id="UP000198670">
    <property type="component" value="Unassembled WGS sequence"/>
</dbReference>
<sequence length="326" mass="36233">MSHRKQPRLLSRRSFMKQAAVAAAVLPAVSTGLYPGGPANGKKAENALEVHIFSKSLHFLDHQRMAEFAAKVGFDGVDLTVRPSGHVEPENVSVDLPKAVKAIHQAGLKAKMIATAMADPADAVGRNVLEVAAGLGIRFYRTNYFQYLKDEPVPESIAFFQDRAKKLSELNRKLGIVGCYQNHAGLMMGASLWELWEILRHADHDSLGVQYDVRHAVAEGGLSWVNGLRLIHPHIKTIVLKDFKWVEQQSGQWRPVSTPIGEGMVDFKKYFRMLKDFNIQVPASLHMEYPLGGAESGAKQLTIGQEKVFDAMKSDLLAIRKLWQEA</sequence>
<dbReference type="PANTHER" id="PTHR12110">
    <property type="entry name" value="HYDROXYPYRUVATE ISOMERASE"/>
    <property type="match status" value="1"/>
</dbReference>
<organism evidence="2 3">
    <name type="scientific">Parapedobacter indicus</name>
    <dbReference type="NCBI Taxonomy" id="1477437"/>
    <lineage>
        <taxon>Bacteria</taxon>
        <taxon>Pseudomonadati</taxon>
        <taxon>Bacteroidota</taxon>
        <taxon>Sphingobacteriia</taxon>
        <taxon>Sphingobacteriales</taxon>
        <taxon>Sphingobacteriaceae</taxon>
        <taxon>Parapedobacter</taxon>
    </lineage>
</organism>
<dbReference type="Pfam" id="PF01261">
    <property type="entry name" value="AP_endonuc_2"/>
    <property type="match status" value="1"/>
</dbReference>
<dbReference type="Gene3D" id="3.20.20.150">
    <property type="entry name" value="Divalent-metal-dependent TIM barrel enzymes"/>
    <property type="match status" value="1"/>
</dbReference>
<dbReference type="InterPro" id="IPR019546">
    <property type="entry name" value="TAT_signal_bac_arc"/>
</dbReference>
<gene>
    <name evidence="2" type="ORF">SAMN05444682_1164</name>
</gene>
<dbReference type="EMBL" id="FOQO01000016">
    <property type="protein sequence ID" value="SFJ91524.1"/>
    <property type="molecule type" value="Genomic_DNA"/>
</dbReference>
<dbReference type="RefSeq" id="WP_090632245.1">
    <property type="nucleotide sequence ID" value="NZ_FOQO01000016.1"/>
</dbReference>
<dbReference type="InterPro" id="IPR050312">
    <property type="entry name" value="IolE/XylAMocC-like"/>
</dbReference>
<keyword evidence="3" id="KW-1185">Reference proteome</keyword>
<dbReference type="InterPro" id="IPR013022">
    <property type="entry name" value="Xyl_isomerase-like_TIM-brl"/>
</dbReference>
<protein>
    <submittedName>
        <fullName evidence="2">Tat (Twin-arginine translocation) pathway signal sequence</fullName>
    </submittedName>
</protein>
<dbReference type="AlphaFoldDB" id="A0A1I3V7M6"/>
<accession>A0A1I3V7M6</accession>
<proteinExistence type="predicted"/>
<dbReference type="SUPFAM" id="SSF51658">
    <property type="entry name" value="Xylose isomerase-like"/>
    <property type="match status" value="1"/>
</dbReference>
<dbReference type="PROSITE" id="PS51318">
    <property type="entry name" value="TAT"/>
    <property type="match status" value="1"/>
</dbReference>
<evidence type="ECO:0000259" key="1">
    <source>
        <dbReference type="Pfam" id="PF01261"/>
    </source>
</evidence>
<feature type="domain" description="Xylose isomerase-like TIM barrel" evidence="1">
    <location>
        <begin position="67"/>
        <end position="295"/>
    </location>
</feature>
<dbReference type="NCBIfam" id="TIGR01409">
    <property type="entry name" value="TAT_signal_seq"/>
    <property type="match status" value="1"/>
</dbReference>
<name>A0A1I3V7M6_9SPHI</name>
<evidence type="ECO:0000313" key="2">
    <source>
        <dbReference type="EMBL" id="SFJ91524.1"/>
    </source>
</evidence>
<dbReference type="OrthoDB" id="2561798at2"/>
<evidence type="ECO:0000313" key="3">
    <source>
        <dbReference type="Proteomes" id="UP000198670"/>
    </source>
</evidence>
<dbReference type="PANTHER" id="PTHR12110:SF41">
    <property type="entry name" value="INOSOSE DEHYDRATASE"/>
    <property type="match status" value="1"/>
</dbReference>
<dbReference type="STRING" id="1477437.SAMN05444682_1164"/>
<dbReference type="InterPro" id="IPR006311">
    <property type="entry name" value="TAT_signal"/>
</dbReference>
<reference evidence="2 3" key="1">
    <citation type="submission" date="2016-10" db="EMBL/GenBank/DDBJ databases">
        <authorList>
            <person name="de Groot N.N."/>
        </authorList>
    </citation>
    <scope>NUCLEOTIDE SEQUENCE [LARGE SCALE GENOMIC DNA]</scope>
    <source>
        <strain evidence="2 3">RK1</strain>
    </source>
</reference>
<dbReference type="InterPro" id="IPR036237">
    <property type="entry name" value="Xyl_isomerase-like_sf"/>
</dbReference>